<gene>
    <name evidence="1" type="ORF">Y10_28170</name>
</gene>
<comment type="caution">
    <text evidence="1">The sequence shown here is derived from an EMBL/GenBank/DDBJ whole genome shotgun (WGS) entry which is preliminary data.</text>
</comment>
<sequence length="50" mass="5826">MRKKHKITEKKEILDSKDLTDNMIRGGYLGVLALGDIGLTAWRNKRKERK</sequence>
<name>A0ABQ5MM52_9FLAO</name>
<dbReference type="EMBL" id="BRVO01000003">
    <property type="protein sequence ID" value="GLB50449.1"/>
    <property type="molecule type" value="Genomic_DNA"/>
</dbReference>
<keyword evidence="2" id="KW-1185">Reference proteome</keyword>
<protein>
    <submittedName>
        <fullName evidence="1">Uncharacterized protein</fullName>
    </submittedName>
</protein>
<dbReference type="RefSeq" id="WP_281766074.1">
    <property type="nucleotide sequence ID" value="NZ_BRVO01000003.1"/>
</dbReference>
<reference evidence="1" key="1">
    <citation type="submission" date="2022-07" db="EMBL/GenBank/DDBJ databases">
        <title>Taxonomy of Novel Oxalotrophic and Methylotrophic Bacteria.</title>
        <authorList>
            <person name="Sahin N."/>
            <person name="Tani A."/>
        </authorList>
    </citation>
    <scope>NUCLEOTIDE SEQUENCE</scope>
    <source>
        <strain evidence="1">Y10</strain>
    </source>
</reference>
<proteinExistence type="predicted"/>
<accession>A0ABQ5MM52</accession>
<dbReference type="Proteomes" id="UP001143543">
    <property type="component" value="Unassembled WGS sequence"/>
</dbReference>
<organism evidence="1 2">
    <name type="scientific">Neptunitalea lumnitzerae</name>
    <dbReference type="NCBI Taxonomy" id="2965509"/>
    <lineage>
        <taxon>Bacteria</taxon>
        <taxon>Pseudomonadati</taxon>
        <taxon>Bacteroidota</taxon>
        <taxon>Flavobacteriia</taxon>
        <taxon>Flavobacteriales</taxon>
        <taxon>Flavobacteriaceae</taxon>
        <taxon>Neptunitalea</taxon>
    </lineage>
</organism>
<evidence type="ECO:0000313" key="1">
    <source>
        <dbReference type="EMBL" id="GLB50449.1"/>
    </source>
</evidence>
<evidence type="ECO:0000313" key="2">
    <source>
        <dbReference type="Proteomes" id="UP001143543"/>
    </source>
</evidence>